<evidence type="ECO:0000259" key="11">
    <source>
        <dbReference type="Pfam" id="PF05193"/>
    </source>
</evidence>
<organism evidence="12 13">
    <name type="scientific">Bibersteinia trehalosi Y31</name>
    <dbReference type="NCBI Taxonomy" id="1261658"/>
    <lineage>
        <taxon>Bacteria</taxon>
        <taxon>Pseudomonadati</taxon>
        <taxon>Pseudomonadota</taxon>
        <taxon>Gammaproteobacteria</taxon>
        <taxon>Pasteurellales</taxon>
        <taxon>Pasteurellaceae</taxon>
        <taxon>Bibersteinia</taxon>
    </lineage>
</organism>
<dbReference type="Proteomes" id="UP000078358">
    <property type="component" value="Unassembled WGS sequence"/>
</dbReference>
<gene>
    <name evidence="12" type="ORF">F480_03610</name>
</gene>
<keyword evidence="6" id="KW-0862">Zinc</keyword>
<dbReference type="InterPro" id="IPR001431">
    <property type="entry name" value="Pept_M16_Zn_BS"/>
</dbReference>
<evidence type="ECO:0000256" key="3">
    <source>
        <dbReference type="ARBA" id="ARBA00022670"/>
    </source>
</evidence>
<evidence type="ECO:0000259" key="10">
    <source>
        <dbReference type="Pfam" id="PF00675"/>
    </source>
</evidence>
<feature type="domain" description="Peptidase M16 N-terminal" evidence="10">
    <location>
        <begin position="47"/>
        <end position="155"/>
    </location>
</feature>
<dbReference type="EMBL" id="JACI01000001">
    <property type="protein sequence ID" value="OAQ15622.1"/>
    <property type="molecule type" value="Genomic_DNA"/>
</dbReference>
<dbReference type="GO" id="GO:0046872">
    <property type="term" value="F:metal ion binding"/>
    <property type="evidence" value="ECO:0007669"/>
    <property type="project" value="UniProtKB-KW"/>
</dbReference>
<protein>
    <submittedName>
        <fullName evidence="12">Peptidase M16</fullName>
    </submittedName>
</protein>
<dbReference type="InterPro" id="IPR050626">
    <property type="entry name" value="Peptidase_M16"/>
</dbReference>
<feature type="domain" description="Peptidase M16 C-terminal" evidence="11">
    <location>
        <begin position="194"/>
        <end position="373"/>
    </location>
</feature>
<dbReference type="AlphaFoldDB" id="A0A179D0J0"/>
<evidence type="ECO:0000256" key="9">
    <source>
        <dbReference type="SAM" id="SignalP"/>
    </source>
</evidence>
<evidence type="ECO:0000256" key="6">
    <source>
        <dbReference type="ARBA" id="ARBA00022833"/>
    </source>
</evidence>
<dbReference type="PROSITE" id="PS00143">
    <property type="entry name" value="INSULINASE"/>
    <property type="match status" value="1"/>
</dbReference>
<dbReference type="PATRIC" id="fig|1261658.3.peg.729"/>
<sequence length="912" mass="105069">MQKFWAIFCLFFINIAQAEVSQPVQGKLENGLRYTILPLHEDKGRIEIRMKVYAGSVDETDEQAGVAHMVEHLVFRGTHKYPNGLMPYLHEQKWVRGRNYNAVTSNDSTTYMLTPPKASDLDQSLEVLSQMLFFATMSQQDLDDERKVILEEWRAGQGVGQRMNRARTNVVRMDSRYTRHPVIGTQESIQTMPAEQLQQFYRAWYAPNNMQLLIVGDTHVEEAEKLIKQYFEAIPTSEVATRDYLEPKLSNALRTVQIQDEQSGVSQIAYILRFDESRLRQQTDEGRYARLLDRLAMATVAQRLRNEQETLPNGIRSIVLRKSDIGQNSVALALFAGVDEQSHQQGLQQIFMEIERLRRFPITQAELDLQKEKIQAQIERAKMHKSDRDFSGWVQAMVNSVLMDQPYLSQPEIAARTEPMLHQITIEALNQYIQSWFAQQDRIVQYQAPRLTHIEPITADLVKNWQKQTALQPISAPTAEKMIEPMSLEKVAYQGKILSQQHFSAENVHYFTLSNGDRVVWLKSPTAKEKSYFEARSQAGFKAKNLGQWQSQIAVQLIAQNAPLDWEIEQLNRWKALKKVNLNLSQTADELVYSGTVDNAHLADLLRLYYAYQQETQIKAGVDETKEAIAASIDLAQAESMENQRLKALNTLRFGREQTDILPDKTGLANLSENELNHLWQKIKNAPTTYYFVNDLTEAQMGTLISQYLAGIPRQQALEMEDLLPIAGREMMRFSMNLEPKDNVQMWFFNEHQWQGKDAVLVSLLRSIVANKLKLVLRDEHLGIYSLRFESSLNPNSQRIESQLSFSTSPENSEKMVVLAEDVLKKVAKQIREEEVQTAKAQFLQSEKERLKSPHAWLNRLILSDKQYHSPRYLGEVEQLAEAITLKNIQQMADKLYNENNLKVFITTQKQK</sequence>
<keyword evidence="7" id="KW-0482">Metalloprotease</keyword>
<feature type="domain" description="Peptidase M16 C-terminal" evidence="11">
    <location>
        <begin position="688"/>
        <end position="842"/>
    </location>
</feature>
<name>A0A179D0J0_BIBTR</name>
<evidence type="ECO:0000313" key="12">
    <source>
        <dbReference type="EMBL" id="OAQ15622.1"/>
    </source>
</evidence>
<evidence type="ECO:0000256" key="8">
    <source>
        <dbReference type="RuleBase" id="RU004447"/>
    </source>
</evidence>
<dbReference type="RefSeq" id="WP_064318235.1">
    <property type="nucleotide sequence ID" value="NZ_JACI01000001.1"/>
</dbReference>
<reference evidence="12 13" key="1">
    <citation type="submission" date="2014-01" db="EMBL/GenBank/DDBJ databases">
        <authorList>
            <person name="Zuccon D."/>
        </authorList>
    </citation>
    <scope>NUCLEOTIDE SEQUENCE [LARGE SCALE GENOMIC DNA]</scope>
    <source>
        <strain evidence="12 13">Y31</strain>
    </source>
</reference>
<dbReference type="PANTHER" id="PTHR43690:SF17">
    <property type="entry name" value="PROTEIN YHJJ"/>
    <property type="match status" value="1"/>
</dbReference>
<proteinExistence type="inferred from homology"/>
<comment type="cofactor">
    <cofactor evidence="1">
        <name>Zn(2+)</name>
        <dbReference type="ChEBI" id="CHEBI:29105"/>
    </cofactor>
</comment>
<evidence type="ECO:0000256" key="1">
    <source>
        <dbReference type="ARBA" id="ARBA00001947"/>
    </source>
</evidence>
<dbReference type="Gene3D" id="3.30.830.10">
    <property type="entry name" value="Metalloenzyme, LuxS/M16 peptidase-like"/>
    <property type="match status" value="4"/>
</dbReference>
<keyword evidence="5" id="KW-0378">Hydrolase</keyword>
<comment type="caution">
    <text evidence="12">The sequence shown here is derived from an EMBL/GenBank/DDBJ whole genome shotgun (WGS) entry which is preliminary data.</text>
</comment>
<evidence type="ECO:0000313" key="13">
    <source>
        <dbReference type="Proteomes" id="UP000078358"/>
    </source>
</evidence>
<keyword evidence="9" id="KW-0732">Signal</keyword>
<keyword evidence="4" id="KW-0479">Metal-binding</keyword>
<dbReference type="SUPFAM" id="SSF63411">
    <property type="entry name" value="LuxS/MPP-like metallohydrolase"/>
    <property type="match status" value="4"/>
</dbReference>
<dbReference type="InterPro" id="IPR007863">
    <property type="entry name" value="Peptidase_M16_C"/>
</dbReference>
<dbReference type="InterPro" id="IPR011249">
    <property type="entry name" value="Metalloenz_LuxS/M16"/>
</dbReference>
<evidence type="ECO:0000256" key="4">
    <source>
        <dbReference type="ARBA" id="ARBA00022723"/>
    </source>
</evidence>
<dbReference type="GO" id="GO:0004222">
    <property type="term" value="F:metalloendopeptidase activity"/>
    <property type="evidence" value="ECO:0007669"/>
    <property type="project" value="InterPro"/>
</dbReference>
<dbReference type="Pfam" id="PF00675">
    <property type="entry name" value="Peptidase_M16"/>
    <property type="match status" value="1"/>
</dbReference>
<evidence type="ECO:0000256" key="7">
    <source>
        <dbReference type="ARBA" id="ARBA00023049"/>
    </source>
</evidence>
<dbReference type="GO" id="GO:0006508">
    <property type="term" value="P:proteolysis"/>
    <property type="evidence" value="ECO:0007669"/>
    <property type="project" value="UniProtKB-KW"/>
</dbReference>
<feature type="chain" id="PRO_5008100158" evidence="9">
    <location>
        <begin position="19"/>
        <end position="912"/>
    </location>
</feature>
<evidence type="ECO:0000256" key="2">
    <source>
        <dbReference type="ARBA" id="ARBA00007261"/>
    </source>
</evidence>
<dbReference type="Pfam" id="PF05193">
    <property type="entry name" value="Peptidase_M16_C"/>
    <property type="match status" value="2"/>
</dbReference>
<feature type="signal peptide" evidence="9">
    <location>
        <begin position="1"/>
        <end position="18"/>
    </location>
</feature>
<dbReference type="InterPro" id="IPR011765">
    <property type="entry name" value="Pept_M16_N"/>
</dbReference>
<dbReference type="PANTHER" id="PTHR43690">
    <property type="entry name" value="NARDILYSIN"/>
    <property type="match status" value="1"/>
</dbReference>
<evidence type="ECO:0000256" key="5">
    <source>
        <dbReference type="ARBA" id="ARBA00022801"/>
    </source>
</evidence>
<comment type="similarity">
    <text evidence="2 8">Belongs to the peptidase M16 family.</text>
</comment>
<keyword evidence="3" id="KW-0645">Protease</keyword>
<accession>A0A179D0J0</accession>